<dbReference type="Proteomes" id="UP000030145">
    <property type="component" value="Unassembled WGS sequence"/>
</dbReference>
<evidence type="ECO:0000313" key="2">
    <source>
        <dbReference type="EMBL" id="KGM18203.1"/>
    </source>
</evidence>
<keyword evidence="1" id="KW-1133">Transmembrane helix</keyword>
<sequence length="349" mass="37656">MRKSDHTTPSVIQRVLSYRPDLLIILIVVAVIAALIVPVRGEAADVADWVVKIAIGLLFFLYGARLSPQEALKGLLHWKLHLLIMIFTFVMFPLIGLTMYPLKAVVGEEMYLGILFCTLVPSTVQSSVAFTSIARGHVAASIVAASVSSLVGVVFTPLLVLLLMSNSGGLHIDASTFINIAVQLLLPFVVGQVLRPWVHKFAASPLTKKVDQISIGLVVYTSFSEGVVEGVWSSVSWMTLIGLVIGSVVLVYLLLSITGFVARTMGFNYQDQVAIQFAGTKKSLASGLPMAAVMFGSGGLGLLILPLMIFHQVQLIICSMRASTYLAKWVDEGAGPDGRDKIAEDARTW</sequence>
<feature type="transmembrane region" description="Helical" evidence="1">
    <location>
        <begin position="240"/>
        <end position="262"/>
    </location>
</feature>
<dbReference type="GO" id="GO:0005886">
    <property type="term" value="C:plasma membrane"/>
    <property type="evidence" value="ECO:0007669"/>
    <property type="project" value="TreeGrafter"/>
</dbReference>
<dbReference type="RefSeq" id="WP_035115390.1">
    <property type="nucleotide sequence ID" value="NZ_CP047046.1"/>
</dbReference>
<proteinExistence type="predicted"/>
<feature type="transmembrane region" description="Helical" evidence="1">
    <location>
        <begin position="283"/>
        <end position="310"/>
    </location>
</feature>
<feature type="transmembrane region" description="Helical" evidence="1">
    <location>
        <begin position="46"/>
        <end position="64"/>
    </location>
</feature>
<evidence type="ECO:0000256" key="1">
    <source>
        <dbReference type="SAM" id="Phobius"/>
    </source>
</evidence>
<evidence type="ECO:0000313" key="3">
    <source>
        <dbReference type="Proteomes" id="UP000030145"/>
    </source>
</evidence>
<organism evidence="2 3">
    <name type="scientific">Corynebacterium auriscanis</name>
    <dbReference type="NCBI Taxonomy" id="99807"/>
    <lineage>
        <taxon>Bacteria</taxon>
        <taxon>Bacillati</taxon>
        <taxon>Actinomycetota</taxon>
        <taxon>Actinomycetes</taxon>
        <taxon>Mycobacteriales</taxon>
        <taxon>Corynebacteriaceae</taxon>
        <taxon>Corynebacterium</taxon>
    </lineage>
</organism>
<dbReference type="EMBL" id="JRVJ01000019">
    <property type="protein sequence ID" value="KGM18203.1"/>
    <property type="molecule type" value="Genomic_DNA"/>
</dbReference>
<feature type="transmembrane region" description="Helical" evidence="1">
    <location>
        <begin position="110"/>
        <end position="130"/>
    </location>
</feature>
<feature type="transmembrane region" description="Helical" evidence="1">
    <location>
        <begin position="142"/>
        <end position="164"/>
    </location>
</feature>
<dbReference type="Pfam" id="PF13593">
    <property type="entry name" value="SBF_like"/>
    <property type="match status" value="1"/>
</dbReference>
<keyword evidence="1" id="KW-0472">Membrane</keyword>
<feature type="transmembrane region" description="Helical" evidence="1">
    <location>
        <begin position="176"/>
        <end position="198"/>
    </location>
</feature>
<dbReference type="PANTHER" id="PTHR18640:SF5">
    <property type="entry name" value="SODIUM_BILE ACID COTRANSPORTER 7"/>
    <property type="match status" value="1"/>
</dbReference>
<name>A0A0A2DG86_9CORY</name>
<gene>
    <name evidence="2" type="ORF">MA47_08865</name>
</gene>
<dbReference type="InterPro" id="IPR038770">
    <property type="entry name" value="Na+/solute_symporter_sf"/>
</dbReference>
<dbReference type="GeneID" id="300553924"/>
<dbReference type="InterPro" id="IPR016833">
    <property type="entry name" value="Put_Na-Bile_cotransptr"/>
</dbReference>
<dbReference type="PANTHER" id="PTHR18640">
    <property type="entry name" value="SOLUTE CARRIER FAMILY 10 MEMBER 7"/>
    <property type="match status" value="1"/>
</dbReference>
<keyword evidence="3" id="KW-1185">Reference proteome</keyword>
<dbReference type="Gene3D" id="1.20.1530.20">
    <property type="match status" value="1"/>
</dbReference>
<feature type="transmembrane region" description="Helical" evidence="1">
    <location>
        <begin position="21"/>
        <end position="40"/>
    </location>
</feature>
<protein>
    <submittedName>
        <fullName evidence="2">Membrane protein</fullName>
    </submittedName>
</protein>
<feature type="transmembrane region" description="Helical" evidence="1">
    <location>
        <begin position="76"/>
        <end position="98"/>
    </location>
</feature>
<reference evidence="2 3" key="1">
    <citation type="submission" date="2014-10" db="EMBL/GenBank/DDBJ databases">
        <title>Whole Genome sequence of Corynebacterium auriscanis strain CIP 106629.</title>
        <authorList>
            <person name="Hassan S.S."/>
            <person name="Jamal S.B."/>
            <person name="Tiwari S."/>
            <person name="Oliveira L.D.C."/>
            <person name="Souza F."/>
            <person name="Mariano D.C."/>
            <person name="Almeida S."/>
            <person name="Dorella F."/>
            <person name="Pereira F."/>
            <person name="Carvalho A."/>
            <person name="Leal C.A."/>
            <person name="Soares S.D.C."/>
            <person name="Figueiredo H.C."/>
            <person name="Silva A."/>
            <person name="Azevedo V.A."/>
        </authorList>
    </citation>
    <scope>NUCLEOTIDE SEQUENCE [LARGE SCALE GENOMIC DNA]</scope>
    <source>
        <strain evidence="2 3">CIP 106629</strain>
    </source>
</reference>
<accession>A0A0A2DG86</accession>
<comment type="caution">
    <text evidence="2">The sequence shown here is derived from an EMBL/GenBank/DDBJ whole genome shotgun (WGS) entry which is preliminary data.</text>
</comment>
<dbReference type="AlphaFoldDB" id="A0A0A2DG86"/>
<dbReference type="PIRSF" id="PIRSF026166">
    <property type="entry name" value="UCP026166"/>
    <property type="match status" value="1"/>
</dbReference>
<keyword evidence="1" id="KW-0812">Transmembrane</keyword>